<evidence type="ECO:0000256" key="9">
    <source>
        <dbReference type="ARBA" id="ARBA00022984"/>
    </source>
</evidence>
<dbReference type="InterPro" id="IPR036950">
    <property type="entry name" value="PBP_transglycosylase"/>
</dbReference>
<feature type="compositionally biased region" description="Basic residues" evidence="16">
    <location>
        <begin position="654"/>
        <end position="682"/>
    </location>
</feature>
<evidence type="ECO:0000256" key="7">
    <source>
        <dbReference type="ARBA" id="ARBA00022801"/>
    </source>
</evidence>
<evidence type="ECO:0000313" key="19">
    <source>
        <dbReference type="EMBL" id="MFD1678092.1"/>
    </source>
</evidence>
<keyword evidence="8" id="KW-0133">Cell shape</keyword>
<dbReference type="Pfam" id="PF00912">
    <property type="entry name" value="Transgly"/>
    <property type="match status" value="1"/>
</dbReference>
<dbReference type="InterPro" id="IPR001264">
    <property type="entry name" value="Glyco_trans_51"/>
</dbReference>
<keyword evidence="7" id="KW-0378">Hydrolase</keyword>
<dbReference type="SUPFAM" id="SSF53955">
    <property type="entry name" value="Lysozyme-like"/>
    <property type="match status" value="1"/>
</dbReference>
<sequence length="682" mass="75170">MKWKTTLLICGGVFVIAASSAAVFSDWFFRLYQHTPIDLSKLTKTAQPTVVYDTTGAKYMKIGPTLTDLQYHQIPKNLQNAIVATEDNNYWNGSSVDVRSIFRSFLVDLLHRSADQGASTIQDQLAKMVYLNDDKTISYKLKQIILGIKINRAFTKQEILTMYLNKVFLGENSDGVDQAAMRYFGVNLKDPSETLTLDQAALLAGLPQAPTEYDPLAHPQAALERRNQVLLNMVKYGYISTQVATIAEKAPLGVKYHAFPDESWDKYPLFTNFLFDYAARIGITSEQLLHGGLKIYTTINPRVQKAVDTIFWSKNYDHDFPGQPSGTVVQGAAVFLDPKTGGILGAAGSRKQGFTQLGLDRAYTNSSPGSSIKPIMEYAPAIQSGKWKPSSILDNSPQDFGGGYIPQNWDANAPAKVTLQYGLEWSQNVASVWLLDKIGIATGTSFAMKDGIALTKNDREHLGVAIGGMQYGVNPLEMAQAYEPFDDNGVQMKSHLITRVVNQSGKTVYQFHSSSKAIMKPTTATNMTRLMEDVVDYGTGTVAKVPGWGVAGKTGTVQYSPGLTGESNWVRNAWFDGYTPNIVGSVYIGYDKSSPQYHLTMSPLDPSANAAKIFKDIVQIAESGVKPEKFDVGPYPASQGVATAAYKKSQAIHPTKRRRPRIKSLKRHTSPRGHKHPSHHRK</sequence>
<evidence type="ECO:0000256" key="11">
    <source>
        <dbReference type="ARBA" id="ARBA00023136"/>
    </source>
</evidence>
<keyword evidence="12" id="KW-0511">Multifunctional enzyme</keyword>
<feature type="domain" description="Penicillin-binding protein transpeptidase" evidence="17">
    <location>
        <begin position="331"/>
        <end position="617"/>
    </location>
</feature>
<proteinExistence type="predicted"/>
<evidence type="ECO:0000256" key="1">
    <source>
        <dbReference type="ARBA" id="ARBA00022475"/>
    </source>
</evidence>
<keyword evidence="2" id="KW-0121">Carboxypeptidase</keyword>
<dbReference type="InterPro" id="IPR001460">
    <property type="entry name" value="PCN-bd_Tpept"/>
</dbReference>
<evidence type="ECO:0000256" key="4">
    <source>
        <dbReference type="ARBA" id="ARBA00022676"/>
    </source>
</evidence>
<keyword evidence="13" id="KW-0961">Cell wall biogenesis/degradation</keyword>
<keyword evidence="4 19" id="KW-0328">Glycosyltransferase</keyword>
<dbReference type="Gene3D" id="1.10.3810.10">
    <property type="entry name" value="Biosynthetic peptidoglycan transglycosylase-like"/>
    <property type="match status" value="1"/>
</dbReference>
<accession>A0ABW4JNQ6</accession>
<evidence type="ECO:0000313" key="20">
    <source>
        <dbReference type="Proteomes" id="UP001597079"/>
    </source>
</evidence>
<evidence type="ECO:0000256" key="6">
    <source>
        <dbReference type="ARBA" id="ARBA00022692"/>
    </source>
</evidence>
<keyword evidence="20" id="KW-1185">Reference proteome</keyword>
<keyword evidence="10" id="KW-1133">Transmembrane helix</keyword>
<evidence type="ECO:0000256" key="8">
    <source>
        <dbReference type="ARBA" id="ARBA00022960"/>
    </source>
</evidence>
<feature type="region of interest" description="Disordered" evidence="16">
    <location>
        <begin position="644"/>
        <end position="682"/>
    </location>
</feature>
<comment type="catalytic activity">
    <reaction evidence="15">
        <text>[GlcNAc-(1-&gt;4)-Mur2Ac(oyl-L-Ala-gamma-D-Glu-L-Lys-D-Ala-D-Ala)](n)-di-trans,octa-cis-undecaprenyl diphosphate + beta-D-GlcNAc-(1-&gt;4)-Mur2Ac(oyl-L-Ala-gamma-D-Glu-L-Lys-D-Ala-D-Ala)-di-trans,octa-cis-undecaprenyl diphosphate = [GlcNAc-(1-&gt;4)-Mur2Ac(oyl-L-Ala-gamma-D-Glu-L-Lys-D-Ala-D-Ala)](n+1)-di-trans,octa-cis-undecaprenyl diphosphate + di-trans,octa-cis-undecaprenyl diphosphate + H(+)</text>
        <dbReference type="Rhea" id="RHEA:23708"/>
        <dbReference type="Rhea" id="RHEA-COMP:9602"/>
        <dbReference type="Rhea" id="RHEA-COMP:9603"/>
        <dbReference type="ChEBI" id="CHEBI:15378"/>
        <dbReference type="ChEBI" id="CHEBI:58405"/>
        <dbReference type="ChEBI" id="CHEBI:60033"/>
        <dbReference type="ChEBI" id="CHEBI:78435"/>
        <dbReference type="EC" id="2.4.99.28"/>
    </reaction>
</comment>
<keyword evidence="9" id="KW-0573">Peptidoglycan synthesis</keyword>
<dbReference type="InterPro" id="IPR023346">
    <property type="entry name" value="Lysozyme-like_dom_sf"/>
</dbReference>
<dbReference type="Pfam" id="PF00905">
    <property type="entry name" value="Transpeptidase"/>
    <property type="match status" value="1"/>
</dbReference>
<organism evidence="19 20">
    <name type="scientific">Alicyclobacillus fodiniaquatilis</name>
    <dbReference type="NCBI Taxonomy" id="1661150"/>
    <lineage>
        <taxon>Bacteria</taxon>
        <taxon>Bacillati</taxon>
        <taxon>Bacillota</taxon>
        <taxon>Bacilli</taxon>
        <taxon>Bacillales</taxon>
        <taxon>Alicyclobacillaceae</taxon>
        <taxon>Alicyclobacillus</taxon>
    </lineage>
</organism>
<dbReference type="PANTHER" id="PTHR32282:SF32">
    <property type="entry name" value="PENICILLIN-BINDING PROTEIN 2A"/>
    <property type="match status" value="1"/>
</dbReference>
<protein>
    <submittedName>
        <fullName evidence="19">Transglycosylase domain-containing protein</fullName>
        <ecNumber evidence="19">2.4.-.-</ecNumber>
    </submittedName>
</protein>
<dbReference type="RefSeq" id="WP_377946078.1">
    <property type="nucleotide sequence ID" value="NZ_JBHUCX010000100.1"/>
</dbReference>
<dbReference type="Gene3D" id="3.40.710.10">
    <property type="entry name" value="DD-peptidase/beta-lactamase superfamily"/>
    <property type="match status" value="1"/>
</dbReference>
<evidence type="ECO:0000256" key="16">
    <source>
        <dbReference type="SAM" id="MobiDB-lite"/>
    </source>
</evidence>
<evidence type="ECO:0000256" key="14">
    <source>
        <dbReference type="ARBA" id="ARBA00034000"/>
    </source>
</evidence>
<comment type="caution">
    <text evidence="19">The sequence shown here is derived from an EMBL/GenBank/DDBJ whole genome shotgun (WGS) entry which is preliminary data.</text>
</comment>
<dbReference type="InterPro" id="IPR050396">
    <property type="entry name" value="Glycosyltr_51/Transpeptidase"/>
</dbReference>
<evidence type="ECO:0000256" key="10">
    <source>
        <dbReference type="ARBA" id="ARBA00022989"/>
    </source>
</evidence>
<keyword evidence="11" id="KW-0472">Membrane</keyword>
<dbReference type="PANTHER" id="PTHR32282">
    <property type="entry name" value="BINDING PROTEIN TRANSPEPTIDASE, PUTATIVE-RELATED"/>
    <property type="match status" value="1"/>
</dbReference>
<evidence type="ECO:0000256" key="2">
    <source>
        <dbReference type="ARBA" id="ARBA00022645"/>
    </source>
</evidence>
<reference evidence="20" key="1">
    <citation type="journal article" date="2019" name="Int. J. Syst. Evol. Microbiol.">
        <title>The Global Catalogue of Microorganisms (GCM) 10K type strain sequencing project: providing services to taxonomists for standard genome sequencing and annotation.</title>
        <authorList>
            <consortium name="The Broad Institute Genomics Platform"/>
            <consortium name="The Broad Institute Genome Sequencing Center for Infectious Disease"/>
            <person name="Wu L."/>
            <person name="Ma J."/>
        </authorList>
    </citation>
    <scope>NUCLEOTIDE SEQUENCE [LARGE SCALE GENOMIC DNA]</scope>
    <source>
        <strain evidence="20">CGMCC 1.12286</strain>
    </source>
</reference>
<keyword evidence="3" id="KW-0645">Protease</keyword>
<keyword evidence="6" id="KW-0812">Transmembrane</keyword>
<dbReference type="InterPro" id="IPR012338">
    <property type="entry name" value="Beta-lactam/transpept-like"/>
</dbReference>
<dbReference type="EC" id="2.4.-.-" evidence="19"/>
<evidence type="ECO:0000256" key="3">
    <source>
        <dbReference type="ARBA" id="ARBA00022670"/>
    </source>
</evidence>
<evidence type="ECO:0000259" key="17">
    <source>
        <dbReference type="Pfam" id="PF00905"/>
    </source>
</evidence>
<gene>
    <name evidence="19" type="ORF">ACFSB2_25830</name>
</gene>
<name>A0ABW4JNQ6_9BACL</name>
<evidence type="ECO:0000256" key="12">
    <source>
        <dbReference type="ARBA" id="ARBA00023268"/>
    </source>
</evidence>
<dbReference type="SUPFAM" id="SSF56601">
    <property type="entry name" value="beta-lactamase/transpeptidase-like"/>
    <property type="match status" value="1"/>
</dbReference>
<evidence type="ECO:0000259" key="18">
    <source>
        <dbReference type="Pfam" id="PF00912"/>
    </source>
</evidence>
<keyword evidence="5 19" id="KW-0808">Transferase</keyword>
<evidence type="ECO:0000256" key="5">
    <source>
        <dbReference type="ARBA" id="ARBA00022679"/>
    </source>
</evidence>
<dbReference type="EMBL" id="JBHUCX010000100">
    <property type="protein sequence ID" value="MFD1678092.1"/>
    <property type="molecule type" value="Genomic_DNA"/>
</dbReference>
<evidence type="ECO:0000256" key="13">
    <source>
        <dbReference type="ARBA" id="ARBA00023316"/>
    </source>
</evidence>
<keyword evidence="1" id="KW-1003">Cell membrane</keyword>
<dbReference type="Proteomes" id="UP001597079">
    <property type="component" value="Unassembled WGS sequence"/>
</dbReference>
<feature type="domain" description="Glycosyl transferase family 51" evidence="18">
    <location>
        <begin position="68"/>
        <end position="233"/>
    </location>
</feature>
<dbReference type="GO" id="GO:0016757">
    <property type="term" value="F:glycosyltransferase activity"/>
    <property type="evidence" value="ECO:0007669"/>
    <property type="project" value="UniProtKB-KW"/>
</dbReference>
<comment type="catalytic activity">
    <reaction evidence="14">
        <text>Preferential cleavage: (Ac)2-L-Lys-D-Ala-|-D-Ala. Also transpeptidation of peptidyl-alanyl moieties that are N-acyl substituents of D-alanine.</text>
        <dbReference type="EC" id="3.4.16.4"/>
    </reaction>
</comment>
<evidence type="ECO:0000256" key="15">
    <source>
        <dbReference type="ARBA" id="ARBA00049902"/>
    </source>
</evidence>